<feature type="compositionally biased region" description="Polar residues" evidence="8">
    <location>
        <begin position="765"/>
        <end position="780"/>
    </location>
</feature>
<dbReference type="PRINTS" id="PR00452">
    <property type="entry name" value="SH3DOMAIN"/>
</dbReference>
<comment type="subcellular location">
    <subcellularLocation>
        <location evidence="1">Cytoplasm</location>
        <location evidence="1">Cytoskeleton</location>
    </subcellularLocation>
</comment>
<evidence type="ECO:0000313" key="11">
    <source>
        <dbReference type="EMBL" id="KAK0513161.1"/>
    </source>
</evidence>
<feature type="region of interest" description="Disordered" evidence="8">
    <location>
        <begin position="405"/>
        <end position="823"/>
    </location>
</feature>
<dbReference type="CDD" id="cd07651">
    <property type="entry name" value="F-BAR_PombeCdc15_like"/>
    <property type="match status" value="1"/>
</dbReference>
<keyword evidence="3" id="KW-0963">Cytoplasm</keyword>
<feature type="compositionally biased region" description="Polar residues" evidence="8">
    <location>
        <begin position="348"/>
        <end position="365"/>
    </location>
</feature>
<evidence type="ECO:0000256" key="7">
    <source>
        <dbReference type="PROSITE-ProRule" id="PRU01077"/>
    </source>
</evidence>
<dbReference type="Gene3D" id="2.30.30.40">
    <property type="entry name" value="SH3 Domains"/>
    <property type="match status" value="1"/>
</dbReference>
<dbReference type="SMART" id="SM00055">
    <property type="entry name" value="FCH"/>
    <property type="match status" value="1"/>
</dbReference>
<evidence type="ECO:0000256" key="5">
    <source>
        <dbReference type="ARBA" id="ARBA00023212"/>
    </source>
</evidence>
<dbReference type="GO" id="GO:0120104">
    <property type="term" value="C:mitotic actomyosin contractile ring, proximal layer"/>
    <property type="evidence" value="ECO:0007669"/>
    <property type="project" value="UniProtKB-ARBA"/>
</dbReference>
<dbReference type="Proteomes" id="UP001166286">
    <property type="component" value="Unassembled WGS sequence"/>
</dbReference>
<feature type="compositionally biased region" description="Polar residues" evidence="8">
    <location>
        <begin position="696"/>
        <end position="712"/>
    </location>
</feature>
<feature type="compositionally biased region" description="Polar residues" evidence="8">
    <location>
        <begin position="432"/>
        <end position="468"/>
    </location>
</feature>
<dbReference type="FunFam" id="1.20.1270.60:FF:000045">
    <property type="entry name" value="Cell division control protein"/>
    <property type="match status" value="1"/>
</dbReference>
<keyword evidence="12" id="KW-1185">Reference proteome</keyword>
<keyword evidence="4" id="KW-0597">Phosphoprotein</keyword>
<dbReference type="PANTHER" id="PTHR23065">
    <property type="entry name" value="PROLINE-SERINE-THREONINE PHOSPHATASE INTERACTING PROTEIN 1"/>
    <property type="match status" value="1"/>
</dbReference>
<sequence length="889" mass="98026">MPGTVTDGPTVSLSFANNFWGKDDAGVQPLLERMHNAKVTCDELKSFYNTRAAMEDEYARKLTALCRKPLGSLESGTLRASLDVMRGEVESMGKAHQAIAAQMKSELEEPLGAFAGGMKERRKIVQNGIEKLFKLKQQQTHVVNKSRDRYEQDCLKIKGYLAQGHMVMGQEERKNKAKMEKTQIQLATTSNDYEAAVKALEETTGRWNRDWKAACDKFQDLEEERLDFTKSSLWTFANVASTVCVSDDASCEKIRLSLEGCEVEKDISAFIQERGTGQEIPDPPKYINFRRGDVNDTASEASEDDNYSVAQFQRTINPAFRSSSPQPSTFESHHDPQSDLAARMGHLGTNTPPSRETTLTPQKAMQQPPPVIDYRKQPHVQASYQMKADELATVPHNEYPADGMTMFCRTAPHSDRSSAASPMRPSSRDSQSDYSNPTSLSSQEPGSATQSPTKQDPVQMVPTMSPTKELQKKRSGFFSNSPFRRKSKHEKEAPAIATPKARNTWGSSNDRYAEGSSQVSSRQNVRSQNARDRYSGSPEPVDPRANFQLNVGPNVFDVASPDSNRNKSAHKNMNSPSKELDPIAAALAELKGVNKQSSQRVSADRYAGVATPGPPSTSSTQSGDIQAAQRGTPPPSYHDQPMRRLDAPQPAFTSAQMQSTTRKYVGQNQDMYGSSRPGTRGSGSDMPRATSPRPMRSTSPKPGYQNPVSQVNAPAASPNLHNSGSRPRQTPNSSPTKQTYSRQNSPNDVGRAPSPRPQYARQERPNSSAGMAMQLSNGDMNSVGRRDRSGNARPVSYYGGQQPQLDHSLGRSRSKSVADSRKYTQDGRPILHFARALYVYRAAIPEELSFAKGDILAVLRLQDDGWWEAEVTGKNGRPGLVPSNYLQPC</sequence>
<dbReference type="InterPro" id="IPR001452">
    <property type="entry name" value="SH3_domain"/>
</dbReference>
<reference evidence="11" key="1">
    <citation type="submission" date="2023-03" db="EMBL/GenBank/DDBJ databases">
        <title>Complete genome of Cladonia borealis.</title>
        <authorList>
            <person name="Park H."/>
        </authorList>
    </citation>
    <scope>NUCLEOTIDE SEQUENCE</scope>
    <source>
        <strain evidence="11">ANT050790</strain>
    </source>
</reference>
<dbReference type="GO" id="GO:0106006">
    <property type="term" value="F:cytoskeletal protein-membrane anchor activity"/>
    <property type="evidence" value="ECO:0007669"/>
    <property type="project" value="UniProtKB-ARBA"/>
</dbReference>
<dbReference type="CDD" id="cd00174">
    <property type="entry name" value="SH3"/>
    <property type="match status" value="1"/>
</dbReference>
<feature type="compositionally biased region" description="Polar residues" evidence="8">
    <location>
        <begin position="719"/>
        <end position="747"/>
    </location>
</feature>
<dbReference type="EMBL" id="JAFEKC020000008">
    <property type="protein sequence ID" value="KAK0513161.1"/>
    <property type="molecule type" value="Genomic_DNA"/>
</dbReference>
<dbReference type="PROSITE" id="PS50002">
    <property type="entry name" value="SH3"/>
    <property type="match status" value="1"/>
</dbReference>
<dbReference type="AlphaFoldDB" id="A0AA39UB76"/>
<accession>A0AA39UB76</accession>
<feature type="region of interest" description="Disordered" evidence="8">
    <location>
        <begin position="341"/>
        <end position="370"/>
    </location>
</feature>
<dbReference type="Pfam" id="PF00611">
    <property type="entry name" value="FCH"/>
    <property type="match status" value="1"/>
</dbReference>
<dbReference type="PANTHER" id="PTHR23065:SF7">
    <property type="entry name" value="NOSTRIN, ISOFORM H"/>
    <property type="match status" value="1"/>
</dbReference>
<dbReference type="Gene3D" id="1.20.1270.60">
    <property type="entry name" value="Arfaptin homology (AH) domain/BAR domain"/>
    <property type="match status" value="1"/>
</dbReference>
<dbReference type="InterPro" id="IPR027267">
    <property type="entry name" value="AH/BAR_dom_sf"/>
</dbReference>
<dbReference type="GO" id="GO:1903475">
    <property type="term" value="P:mitotic actomyosin contractile ring assembly"/>
    <property type="evidence" value="ECO:0007669"/>
    <property type="project" value="UniProtKB-ARBA"/>
</dbReference>
<feature type="compositionally biased region" description="Low complexity" evidence="8">
    <location>
        <begin position="673"/>
        <end position="684"/>
    </location>
</feature>
<evidence type="ECO:0000259" key="10">
    <source>
        <dbReference type="PROSITE" id="PS51741"/>
    </source>
</evidence>
<dbReference type="FunFam" id="2.30.30.40:FF:000164">
    <property type="entry name" value="Cell division control protein"/>
    <property type="match status" value="1"/>
</dbReference>
<dbReference type="SMART" id="SM00326">
    <property type="entry name" value="SH3"/>
    <property type="match status" value="1"/>
</dbReference>
<dbReference type="Pfam" id="PF00018">
    <property type="entry name" value="SH3_1"/>
    <property type="match status" value="1"/>
</dbReference>
<evidence type="ECO:0000259" key="9">
    <source>
        <dbReference type="PROSITE" id="PS50002"/>
    </source>
</evidence>
<feature type="domain" description="F-BAR" evidence="10">
    <location>
        <begin position="13"/>
        <end position="266"/>
    </location>
</feature>
<dbReference type="InterPro" id="IPR001060">
    <property type="entry name" value="FCH_dom"/>
</dbReference>
<dbReference type="PROSITE" id="PS51741">
    <property type="entry name" value="F_BAR"/>
    <property type="match status" value="1"/>
</dbReference>
<name>A0AA39UB76_9LECA</name>
<gene>
    <name evidence="11" type="ORF">JMJ35_004147</name>
</gene>
<keyword evidence="7" id="KW-0175">Coiled coil</keyword>
<proteinExistence type="predicted"/>
<evidence type="ECO:0008006" key="13">
    <source>
        <dbReference type="Google" id="ProtNLM"/>
    </source>
</evidence>
<evidence type="ECO:0000256" key="1">
    <source>
        <dbReference type="ARBA" id="ARBA00004245"/>
    </source>
</evidence>
<dbReference type="GO" id="GO:0005543">
    <property type="term" value="F:phospholipid binding"/>
    <property type="evidence" value="ECO:0007669"/>
    <property type="project" value="UniProtKB-ARBA"/>
</dbReference>
<evidence type="ECO:0000256" key="2">
    <source>
        <dbReference type="ARBA" id="ARBA00022443"/>
    </source>
</evidence>
<protein>
    <recommendedName>
        <fullName evidence="13">Cell division control protein</fullName>
    </recommendedName>
</protein>
<evidence type="ECO:0000256" key="4">
    <source>
        <dbReference type="ARBA" id="ARBA00022553"/>
    </source>
</evidence>
<dbReference type="GO" id="GO:0009898">
    <property type="term" value="C:cytoplasmic side of plasma membrane"/>
    <property type="evidence" value="ECO:0007669"/>
    <property type="project" value="TreeGrafter"/>
</dbReference>
<dbReference type="InterPro" id="IPR031160">
    <property type="entry name" value="F_BAR_dom"/>
</dbReference>
<feature type="domain" description="SH3" evidence="9">
    <location>
        <begin position="829"/>
        <end position="889"/>
    </location>
</feature>
<feature type="compositionally biased region" description="Polar residues" evidence="8">
    <location>
        <begin position="651"/>
        <end position="672"/>
    </location>
</feature>
<evidence type="ECO:0000256" key="3">
    <source>
        <dbReference type="ARBA" id="ARBA00022490"/>
    </source>
</evidence>
<evidence type="ECO:0000256" key="8">
    <source>
        <dbReference type="SAM" id="MobiDB-lite"/>
    </source>
</evidence>
<organism evidence="11 12">
    <name type="scientific">Cladonia borealis</name>
    <dbReference type="NCBI Taxonomy" id="184061"/>
    <lineage>
        <taxon>Eukaryota</taxon>
        <taxon>Fungi</taxon>
        <taxon>Dikarya</taxon>
        <taxon>Ascomycota</taxon>
        <taxon>Pezizomycotina</taxon>
        <taxon>Lecanoromycetes</taxon>
        <taxon>OSLEUM clade</taxon>
        <taxon>Lecanoromycetidae</taxon>
        <taxon>Lecanorales</taxon>
        <taxon>Lecanorineae</taxon>
        <taxon>Cladoniaceae</taxon>
        <taxon>Cladonia</taxon>
    </lineage>
</organism>
<feature type="compositionally biased region" description="Low complexity" evidence="8">
    <location>
        <begin position="516"/>
        <end position="528"/>
    </location>
</feature>
<dbReference type="InterPro" id="IPR036028">
    <property type="entry name" value="SH3-like_dom_sf"/>
</dbReference>
<evidence type="ECO:0000256" key="6">
    <source>
        <dbReference type="PROSITE-ProRule" id="PRU00192"/>
    </source>
</evidence>
<dbReference type="SUPFAM" id="SSF103657">
    <property type="entry name" value="BAR/IMD domain-like"/>
    <property type="match status" value="1"/>
</dbReference>
<keyword evidence="5" id="KW-0206">Cytoskeleton</keyword>
<dbReference type="SUPFAM" id="SSF50044">
    <property type="entry name" value="SH3-domain"/>
    <property type="match status" value="1"/>
</dbReference>
<evidence type="ECO:0000313" key="12">
    <source>
        <dbReference type="Proteomes" id="UP001166286"/>
    </source>
</evidence>
<keyword evidence="2 6" id="KW-0728">SH3 domain</keyword>
<comment type="caution">
    <text evidence="11">The sequence shown here is derived from an EMBL/GenBank/DDBJ whole genome shotgun (WGS) entry which is preliminary data.</text>
</comment>